<protein>
    <submittedName>
        <fullName evidence="2">Class V aminotransferase</fullName>
    </submittedName>
</protein>
<dbReference type="InterPro" id="IPR015424">
    <property type="entry name" value="PyrdxlP-dep_Trfase"/>
</dbReference>
<evidence type="ECO:0000313" key="3">
    <source>
        <dbReference type="Proteomes" id="UP000095759"/>
    </source>
</evidence>
<dbReference type="InterPro" id="IPR015421">
    <property type="entry name" value="PyrdxlP-dep_Trfase_major"/>
</dbReference>
<keyword evidence="3" id="KW-1185">Reference proteome</keyword>
<dbReference type="InterPro" id="IPR015422">
    <property type="entry name" value="PyrdxlP-dep_Trfase_small"/>
</dbReference>
<name>A0A1E5PD73_9ACTN</name>
<dbReference type="STRING" id="285458.BGM19_10530"/>
<feature type="domain" description="Aminotransferase class V" evidence="1">
    <location>
        <begin position="125"/>
        <end position="347"/>
    </location>
</feature>
<dbReference type="EMBL" id="MEHJ01000001">
    <property type="protein sequence ID" value="OEJ27489.1"/>
    <property type="molecule type" value="Genomic_DNA"/>
</dbReference>
<dbReference type="Gene3D" id="3.40.640.10">
    <property type="entry name" value="Type I PLP-dependent aspartate aminotransferase-like (Major domain)"/>
    <property type="match status" value="1"/>
</dbReference>
<keyword evidence="2" id="KW-0808">Transferase</keyword>
<sequence>MKPLTLTEAVSAEFAPETTYLNTSSCGLLPRRGVEAVKLAAELNATGSPDGGSSFDAVAAARASYGRLVGVTGDRVAVGSAVSVHVGLIAASLPAGAEVLCVEGDFASVINPFAVRGDLKMRYVPLEDLADSVRAETALVSVSAVQSADGRPADLSALRAAAAAHGARTLVDATQAVGWLPFDASGFDYTVAGAYKYLMAPRGASFLTVTEEAQEGLTPLHAGWMAGEDIWTSTYGPVRELARGARRFDEPPPFLPYVGAEQSLAFLDEVGVENVRDHNLALAARYREGLVSLGHTPIPADSVVVSTPGLAHRIDALTAADIVVSVRAGNLRASFHLYNTTADVDRVLDVLAD</sequence>
<dbReference type="RefSeq" id="WP_069929351.1">
    <property type="nucleotide sequence ID" value="NZ_MEHI01000001.1"/>
</dbReference>
<dbReference type="PANTHER" id="PTHR43586">
    <property type="entry name" value="CYSTEINE DESULFURASE"/>
    <property type="match status" value="1"/>
</dbReference>
<comment type="caution">
    <text evidence="2">The sequence shown here is derived from an EMBL/GenBank/DDBJ whole genome shotgun (WGS) entry which is preliminary data.</text>
</comment>
<reference evidence="2 3" key="1">
    <citation type="submission" date="2016-08" db="EMBL/GenBank/DDBJ databases">
        <title>Complete genome sequence of Streptomyces agglomeratus strain 6-3-2, a novel anti-MRSA actinomycete isolated from Wuli of Tebit, China.</title>
        <authorList>
            <person name="Chen X."/>
        </authorList>
    </citation>
    <scope>NUCLEOTIDE SEQUENCE [LARGE SCALE GENOMIC DNA]</scope>
    <source>
        <strain evidence="2 3">6-3-2</strain>
    </source>
</reference>
<dbReference type="PANTHER" id="PTHR43586:SF21">
    <property type="entry name" value="PYRIDOXAL PHOSPHATE (PLP)-DEPENDENT ASPARTATE AMINOTRANSFERASE SUPERFAMILY"/>
    <property type="match status" value="1"/>
</dbReference>
<dbReference type="OrthoDB" id="250246at2"/>
<gene>
    <name evidence="2" type="ORF">AS594_26395</name>
</gene>
<evidence type="ECO:0000259" key="1">
    <source>
        <dbReference type="Pfam" id="PF00266"/>
    </source>
</evidence>
<dbReference type="Proteomes" id="UP000095759">
    <property type="component" value="Unassembled WGS sequence"/>
</dbReference>
<evidence type="ECO:0000313" key="2">
    <source>
        <dbReference type="EMBL" id="OEJ27489.1"/>
    </source>
</evidence>
<keyword evidence="2" id="KW-0032">Aminotransferase</keyword>
<dbReference type="Pfam" id="PF00266">
    <property type="entry name" value="Aminotran_5"/>
    <property type="match status" value="1"/>
</dbReference>
<dbReference type="AlphaFoldDB" id="A0A1E5PD73"/>
<dbReference type="SUPFAM" id="SSF53383">
    <property type="entry name" value="PLP-dependent transferases"/>
    <property type="match status" value="1"/>
</dbReference>
<organism evidence="2 3">
    <name type="scientific">Streptomyces agglomeratus</name>
    <dbReference type="NCBI Taxonomy" id="285458"/>
    <lineage>
        <taxon>Bacteria</taxon>
        <taxon>Bacillati</taxon>
        <taxon>Actinomycetota</taxon>
        <taxon>Actinomycetes</taxon>
        <taxon>Kitasatosporales</taxon>
        <taxon>Streptomycetaceae</taxon>
        <taxon>Streptomyces</taxon>
    </lineage>
</organism>
<dbReference type="InterPro" id="IPR000192">
    <property type="entry name" value="Aminotrans_V_dom"/>
</dbReference>
<dbReference type="Gene3D" id="3.90.1150.10">
    <property type="entry name" value="Aspartate Aminotransferase, domain 1"/>
    <property type="match status" value="1"/>
</dbReference>
<dbReference type="GO" id="GO:0008483">
    <property type="term" value="F:transaminase activity"/>
    <property type="evidence" value="ECO:0007669"/>
    <property type="project" value="UniProtKB-KW"/>
</dbReference>
<accession>A0A1E5PD73</accession>
<proteinExistence type="predicted"/>